<dbReference type="GO" id="GO:0015293">
    <property type="term" value="F:symporter activity"/>
    <property type="evidence" value="ECO:0007669"/>
    <property type="project" value="UniProtKB-KW"/>
</dbReference>
<evidence type="ECO:0000256" key="8">
    <source>
        <dbReference type="ARBA" id="ARBA00023053"/>
    </source>
</evidence>
<feature type="transmembrane region" description="Helical" evidence="14">
    <location>
        <begin position="213"/>
        <end position="232"/>
    </location>
</feature>
<comment type="similarity">
    <text evidence="2 13">Belongs to the sodium:solute symporter (SSF) (TC 2.A.21) family.</text>
</comment>
<dbReference type="PANTHER" id="PTHR48086">
    <property type="entry name" value="SODIUM/PROLINE SYMPORTER-RELATED"/>
    <property type="match status" value="1"/>
</dbReference>
<dbReference type="AlphaFoldDB" id="A0A0S7Y2G2"/>
<feature type="transmembrane region" description="Helical" evidence="14">
    <location>
        <begin position="244"/>
        <end position="267"/>
    </location>
</feature>
<feature type="transmembrane region" description="Helical" evidence="14">
    <location>
        <begin position="418"/>
        <end position="440"/>
    </location>
</feature>
<evidence type="ECO:0000313" key="16">
    <source>
        <dbReference type="Proteomes" id="UP000051861"/>
    </source>
</evidence>
<feature type="transmembrane region" description="Helical" evidence="14">
    <location>
        <begin position="331"/>
        <end position="354"/>
    </location>
</feature>
<keyword evidence="9" id="KW-0406">Ion transport</keyword>
<accession>A0A0S7Y2G2</accession>
<evidence type="ECO:0000256" key="7">
    <source>
        <dbReference type="ARBA" id="ARBA00022989"/>
    </source>
</evidence>
<proteinExistence type="inferred from homology"/>
<evidence type="ECO:0000256" key="1">
    <source>
        <dbReference type="ARBA" id="ARBA00004651"/>
    </source>
</evidence>
<feature type="transmembrane region" description="Helical" evidence="14">
    <location>
        <begin position="7"/>
        <end position="25"/>
    </location>
</feature>
<dbReference type="PROSITE" id="PS50283">
    <property type="entry name" value="NA_SOLUT_SYMP_3"/>
    <property type="match status" value="1"/>
</dbReference>
<organism evidence="15 16">
    <name type="scientific">candidate division WOR-1 bacterium DG_54_3</name>
    <dbReference type="NCBI Taxonomy" id="1703775"/>
    <lineage>
        <taxon>Bacteria</taxon>
        <taxon>Bacillati</taxon>
        <taxon>Saganbacteria</taxon>
    </lineage>
</organism>
<evidence type="ECO:0000256" key="12">
    <source>
        <dbReference type="ARBA" id="ARBA00033708"/>
    </source>
</evidence>
<feature type="transmembrane region" description="Helical" evidence="14">
    <location>
        <begin position="80"/>
        <end position="99"/>
    </location>
</feature>
<dbReference type="InterPro" id="IPR001734">
    <property type="entry name" value="Na/solute_symporter"/>
</dbReference>
<evidence type="ECO:0000256" key="2">
    <source>
        <dbReference type="ARBA" id="ARBA00006434"/>
    </source>
</evidence>
<evidence type="ECO:0000313" key="15">
    <source>
        <dbReference type="EMBL" id="KPJ68949.1"/>
    </source>
</evidence>
<dbReference type="Pfam" id="PF00474">
    <property type="entry name" value="SSF"/>
    <property type="match status" value="1"/>
</dbReference>
<name>A0A0S7Y2G2_UNCSA</name>
<evidence type="ECO:0000256" key="4">
    <source>
        <dbReference type="ARBA" id="ARBA00022475"/>
    </source>
</evidence>
<evidence type="ECO:0000256" key="6">
    <source>
        <dbReference type="ARBA" id="ARBA00022847"/>
    </source>
</evidence>
<evidence type="ECO:0000256" key="3">
    <source>
        <dbReference type="ARBA" id="ARBA00022448"/>
    </source>
</evidence>
<dbReference type="Proteomes" id="UP000051861">
    <property type="component" value="Unassembled WGS sequence"/>
</dbReference>
<evidence type="ECO:0000256" key="11">
    <source>
        <dbReference type="ARBA" id="ARBA00023201"/>
    </source>
</evidence>
<keyword evidence="4" id="KW-1003">Cell membrane</keyword>
<dbReference type="Gene3D" id="1.20.1730.10">
    <property type="entry name" value="Sodium/glucose cotransporter"/>
    <property type="match status" value="1"/>
</dbReference>
<keyword evidence="11" id="KW-0739">Sodium transport</keyword>
<evidence type="ECO:0000256" key="9">
    <source>
        <dbReference type="ARBA" id="ARBA00023065"/>
    </source>
</evidence>
<keyword evidence="5 14" id="KW-0812">Transmembrane</keyword>
<evidence type="ECO:0000256" key="14">
    <source>
        <dbReference type="SAM" id="Phobius"/>
    </source>
</evidence>
<feature type="transmembrane region" description="Helical" evidence="14">
    <location>
        <begin position="119"/>
        <end position="143"/>
    </location>
</feature>
<dbReference type="EMBL" id="LIZX01000035">
    <property type="protein sequence ID" value="KPJ68949.1"/>
    <property type="molecule type" value="Genomic_DNA"/>
</dbReference>
<dbReference type="PANTHER" id="PTHR48086:SF3">
    <property type="entry name" value="SODIUM_PROLINE SYMPORTER"/>
    <property type="match status" value="1"/>
</dbReference>
<feature type="transmembrane region" description="Helical" evidence="14">
    <location>
        <begin position="677"/>
        <end position="698"/>
    </location>
</feature>
<comment type="subcellular location">
    <subcellularLocation>
        <location evidence="1">Cell membrane</location>
        <topology evidence="1">Multi-pass membrane protein</topology>
    </subcellularLocation>
</comment>
<feature type="transmembrane region" description="Helical" evidence="14">
    <location>
        <begin position="594"/>
        <end position="616"/>
    </location>
</feature>
<keyword evidence="6" id="KW-0769">Symport</keyword>
<feature type="transmembrane region" description="Helical" evidence="14">
    <location>
        <begin position="374"/>
        <end position="406"/>
    </location>
</feature>
<comment type="caution">
    <text evidence="15">The sequence shown here is derived from an EMBL/GenBank/DDBJ whole genome shotgun (WGS) entry which is preliminary data.</text>
</comment>
<dbReference type="GO" id="GO:0005886">
    <property type="term" value="C:plasma membrane"/>
    <property type="evidence" value="ECO:0007669"/>
    <property type="project" value="UniProtKB-SubCell"/>
</dbReference>
<sequence length="701" mass="79121">MYIWGLHIFDLGIIILYTLVILWLGKVAGQKTKDTGDFFLAGRKLGKFYQFFLNFGCSTNADQAVAVSREIYRQGIGGMWIQYLVLFLTPFYWFTTFFFRRIRLTTIGDYFTERFKSKFLGASYAVFILLMSILGIGIAYMVAAKTMMAMTPKSYEELNYEQRLSVEQFREYQQLKSKMGEGLDPEEKVRYEELNEKNKKGELHSFISHTNPMLFYFIFAVIVGIYTMLGGFRAAAITDAIQGFLIIAFSFILIPIGLNKIGGFSALHASVPDYMFELFGSVTMSEYAWYTILAMVLANLVSIIAVAPGMQTAGSAKDEMTARFGMIGGMFFKRFIMIFWALAGLLAIGLYAGMLHDPDLIWGFMTKDLLFPGAIGLMLVGILAANMSTLDASTVSYSALFINNLYEPFRPKKSQRHYLIIGRIAIAVALLCGIGIALFINNLLVLFKYAISIPAIYGASIWLGFIWRRLTKSAIIIQVAICLIIYALIPNLFQALDWTRHNKSFLLETKPKTVTITTSALREDVEAGKAEHVGQSIEKQHIIEPIGVFFENVARTDPADSSSPKIGIGRFHAEIWVLSWSGVDFSNFTKAQLVAVRFLFDALFPFFILFLISYVTKPTPKEHLDRFFAKLHTPVQKTPEEEKKALEDSYDNPGKFEKDKILPGSNWEILKPNKADFLGFGGSWILVGVIILLLWLMVSIR</sequence>
<comment type="catalytic activity">
    <reaction evidence="12">
        <text>L-proline(in) + Na(+)(in) = L-proline(out) + Na(+)(out)</text>
        <dbReference type="Rhea" id="RHEA:28967"/>
        <dbReference type="ChEBI" id="CHEBI:29101"/>
        <dbReference type="ChEBI" id="CHEBI:60039"/>
    </reaction>
</comment>
<dbReference type="CDD" id="cd10322">
    <property type="entry name" value="SLC5sbd"/>
    <property type="match status" value="1"/>
</dbReference>
<dbReference type="GO" id="GO:0006814">
    <property type="term" value="P:sodium ion transport"/>
    <property type="evidence" value="ECO:0007669"/>
    <property type="project" value="UniProtKB-KW"/>
</dbReference>
<dbReference type="InterPro" id="IPR038377">
    <property type="entry name" value="Na/Glc_symporter_sf"/>
</dbReference>
<feature type="transmembrane region" description="Helical" evidence="14">
    <location>
        <begin position="287"/>
        <end position="310"/>
    </location>
</feature>
<reference evidence="15 16" key="1">
    <citation type="journal article" date="2015" name="Microbiome">
        <title>Genomic resolution of linkages in carbon, nitrogen, and sulfur cycling among widespread estuary sediment bacteria.</title>
        <authorList>
            <person name="Baker B.J."/>
            <person name="Lazar C.S."/>
            <person name="Teske A.P."/>
            <person name="Dick G.J."/>
        </authorList>
    </citation>
    <scope>NUCLEOTIDE SEQUENCE [LARGE SCALE GENOMIC DNA]</scope>
    <source>
        <strain evidence="15">DG_54_3</strain>
    </source>
</reference>
<keyword evidence="8" id="KW-0915">Sodium</keyword>
<gene>
    <name evidence="15" type="ORF">AMJ44_04935</name>
</gene>
<evidence type="ECO:0000256" key="5">
    <source>
        <dbReference type="ARBA" id="ARBA00022692"/>
    </source>
</evidence>
<evidence type="ECO:0000256" key="13">
    <source>
        <dbReference type="RuleBase" id="RU362091"/>
    </source>
</evidence>
<keyword evidence="10 14" id="KW-0472">Membrane</keyword>
<protein>
    <submittedName>
        <fullName evidence="15">Transporter</fullName>
    </submittedName>
</protein>
<keyword evidence="7 14" id="KW-1133">Transmembrane helix</keyword>
<feature type="transmembrane region" description="Helical" evidence="14">
    <location>
        <begin position="446"/>
        <end position="467"/>
    </location>
</feature>
<keyword evidence="3" id="KW-0813">Transport</keyword>
<feature type="transmembrane region" description="Helical" evidence="14">
    <location>
        <begin position="474"/>
        <end position="493"/>
    </location>
</feature>
<dbReference type="InterPro" id="IPR050277">
    <property type="entry name" value="Sodium:Solute_Symporter"/>
</dbReference>
<evidence type="ECO:0000256" key="10">
    <source>
        <dbReference type="ARBA" id="ARBA00023136"/>
    </source>
</evidence>